<evidence type="ECO:0000256" key="3">
    <source>
        <dbReference type="ARBA" id="ARBA00015134"/>
    </source>
</evidence>
<dbReference type="InterPro" id="IPR024887">
    <property type="entry name" value="Ashwin"/>
</dbReference>
<evidence type="ECO:0000256" key="4">
    <source>
        <dbReference type="ARBA" id="ARBA00023242"/>
    </source>
</evidence>
<proteinExistence type="inferred from homology"/>
<evidence type="ECO:0000256" key="2">
    <source>
        <dbReference type="ARBA" id="ARBA00007855"/>
    </source>
</evidence>
<protein>
    <recommendedName>
        <fullName evidence="3">Ashwin</fullName>
    </recommendedName>
</protein>
<keyword evidence="4" id="KW-0539">Nucleus</keyword>
<reference evidence="6" key="1">
    <citation type="journal article" date="2023" name="G3 (Bethesda)">
        <title>Whole genome assembly and annotation of the endangered Caribbean coral Acropora cervicornis.</title>
        <authorList>
            <person name="Selwyn J.D."/>
            <person name="Vollmer S.V."/>
        </authorList>
    </citation>
    <scope>NUCLEOTIDE SEQUENCE</scope>
    <source>
        <strain evidence="6">K2</strain>
    </source>
</reference>
<gene>
    <name evidence="6" type="ORF">P5673_029110</name>
</gene>
<feature type="compositionally biased region" description="Low complexity" evidence="5">
    <location>
        <begin position="156"/>
        <end position="169"/>
    </location>
</feature>
<feature type="region of interest" description="Disordered" evidence="5">
    <location>
        <begin position="152"/>
        <end position="194"/>
    </location>
</feature>
<sequence length="194" mass="22114">MADPSHELDHPEILSKERLIDILRERCIHFEDLLNLEKSDLVELFYKHVTPKPQRPQQLRRARRKSTIIHSNKRKSVESLDVPNGKIARIVPEGVIKTNKNTPSVDSINTNTDTIAINCATSSIQSPRSHSNRNTITKSKVVKLNRKTLGLNLNNSQQETSSSIASSELISDDKMDIERDSRKRKFEKVAVTWP</sequence>
<dbReference type="EMBL" id="JARQWQ010000113">
    <property type="protein sequence ID" value="KAK2550235.1"/>
    <property type="molecule type" value="Genomic_DNA"/>
</dbReference>
<name>A0AAD9UUM1_ACRCE</name>
<reference evidence="6" key="2">
    <citation type="journal article" date="2023" name="Science">
        <title>Genomic signatures of disease resistance in endangered staghorn corals.</title>
        <authorList>
            <person name="Vollmer S.V."/>
            <person name="Selwyn J.D."/>
            <person name="Despard B.A."/>
            <person name="Roesel C.L."/>
        </authorList>
    </citation>
    <scope>NUCLEOTIDE SEQUENCE</scope>
    <source>
        <strain evidence="6">K2</strain>
    </source>
</reference>
<dbReference type="Pfam" id="PF15323">
    <property type="entry name" value="Ashwin"/>
    <property type="match status" value="1"/>
</dbReference>
<dbReference type="GO" id="GO:0005634">
    <property type="term" value="C:nucleus"/>
    <property type="evidence" value="ECO:0007669"/>
    <property type="project" value="UniProtKB-SubCell"/>
</dbReference>
<feature type="compositionally biased region" description="Basic and acidic residues" evidence="5">
    <location>
        <begin position="171"/>
        <end position="181"/>
    </location>
</feature>
<evidence type="ECO:0000313" key="6">
    <source>
        <dbReference type="EMBL" id="KAK2550235.1"/>
    </source>
</evidence>
<dbReference type="Proteomes" id="UP001249851">
    <property type="component" value="Unassembled WGS sequence"/>
</dbReference>
<evidence type="ECO:0000256" key="1">
    <source>
        <dbReference type="ARBA" id="ARBA00004123"/>
    </source>
</evidence>
<comment type="similarity">
    <text evidence="2">Belongs to the ashwin family.</text>
</comment>
<comment type="subcellular location">
    <subcellularLocation>
        <location evidence="1">Nucleus</location>
    </subcellularLocation>
</comment>
<dbReference type="PANTHER" id="PTHR28359:SF1">
    <property type="entry name" value="ASHWIN"/>
    <property type="match status" value="1"/>
</dbReference>
<comment type="caution">
    <text evidence="6">The sequence shown here is derived from an EMBL/GenBank/DDBJ whole genome shotgun (WGS) entry which is preliminary data.</text>
</comment>
<dbReference type="GO" id="GO:0072669">
    <property type="term" value="C:tRNA-splicing ligase complex"/>
    <property type="evidence" value="ECO:0007669"/>
    <property type="project" value="InterPro"/>
</dbReference>
<evidence type="ECO:0000313" key="7">
    <source>
        <dbReference type="Proteomes" id="UP001249851"/>
    </source>
</evidence>
<accession>A0AAD9UUM1</accession>
<organism evidence="6 7">
    <name type="scientific">Acropora cervicornis</name>
    <name type="common">Staghorn coral</name>
    <dbReference type="NCBI Taxonomy" id="6130"/>
    <lineage>
        <taxon>Eukaryota</taxon>
        <taxon>Metazoa</taxon>
        <taxon>Cnidaria</taxon>
        <taxon>Anthozoa</taxon>
        <taxon>Hexacorallia</taxon>
        <taxon>Scleractinia</taxon>
        <taxon>Astrocoeniina</taxon>
        <taxon>Acroporidae</taxon>
        <taxon>Acropora</taxon>
    </lineage>
</organism>
<dbReference type="AlphaFoldDB" id="A0AAD9UUM1"/>
<evidence type="ECO:0000256" key="5">
    <source>
        <dbReference type="SAM" id="MobiDB-lite"/>
    </source>
</evidence>
<dbReference type="PANTHER" id="PTHR28359">
    <property type="entry name" value="ASHWIN"/>
    <property type="match status" value="1"/>
</dbReference>
<dbReference type="GO" id="GO:0048598">
    <property type="term" value="P:embryonic morphogenesis"/>
    <property type="evidence" value="ECO:0007669"/>
    <property type="project" value="InterPro"/>
</dbReference>
<keyword evidence="7" id="KW-1185">Reference proteome</keyword>